<dbReference type="Proteomes" id="UP000614996">
    <property type="component" value="Unassembled WGS sequence"/>
</dbReference>
<dbReference type="RefSeq" id="WP_207129431.1">
    <property type="nucleotide sequence ID" value="NZ_BOPO01000150.1"/>
</dbReference>
<dbReference type="InterPro" id="IPR014030">
    <property type="entry name" value="Ketoacyl_synth_N"/>
</dbReference>
<organism evidence="3 4">
    <name type="scientific">Actinocatenispora comari</name>
    <dbReference type="NCBI Taxonomy" id="2807577"/>
    <lineage>
        <taxon>Bacteria</taxon>
        <taxon>Bacillati</taxon>
        <taxon>Actinomycetota</taxon>
        <taxon>Actinomycetes</taxon>
        <taxon>Micromonosporales</taxon>
        <taxon>Micromonosporaceae</taxon>
        <taxon>Actinocatenispora</taxon>
    </lineage>
</organism>
<dbReference type="GO" id="GO:0004315">
    <property type="term" value="F:3-oxoacyl-[acyl-carrier-protein] synthase activity"/>
    <property type="evidence" value="ECO:0007669"/>
    <property type="project" value="TreeGrafter"/>
</dbReference>
<dbReference type="PANTHER" id="PTHR11712">
    <property type="entry name" value="POLYKETIDE SYNTHASE-RELATED"/>
    <property type="match status" value="1"/>
</dbReference>
<dbReference type="PANTHER" id="PTHR11712:SF336">
    <property type="entry name" value="3-OXOACYL-[ACYL-CARRIER-PROTEIN] SYNTHASE, MITOCHONDRIAL"/>
    <property type="match status" value="1"/>
</dbReference>
<feature type="domain" description="Beta-ketoacyl synthase-like N-terminal" evidence="2">
    <location>
        <begin position="27"/>
        <end position="181"/>
    </location>
</feature>
<evidence type="ECO:0000259" key="2">
    <source>
        <dbReference type="Pfam" id="PF00109"/>
    </source>
</evidence>
<reference evidence="4" key="1">
    <citation type="journal article" date="2021" name="Int. J. Syst. Evol. Microbiol.">
        <title>Actinocatenispora comari sp. nov., an endophytic actinomycete isolated from aerial parts of Comarum salesowianum.</title>
        <authorList>
            <person name="Oyunbileg N."/>
            <person name="Iizaka Y."/>
            <person name="Hamada M."/>
            <person name="Davaapurev B.O."/>
            <person name="Fukumoto A."/>
            <person name="Tsetseg B."/>
            <person name="Kato F."/>
            <person name="Tamura T."/>
            <person name="Batkhuu J."/>
            <person name="Anzai Y."/>
        </authorList>
    </citation>
    <scope>NUCLEOTIDE SEQUENCE [LARGE SCALE GENOMIC DNA]</scope>
    <source>
        <strain evidence="4">NUM-2625</strain>
    </source>
</reference>
<dbReference type="Pfam" id="PF00109">
    <property type="entry name" value="ketoacyl-synt"/>
    <property type="match status" value="1"/>
</dbReference>
<dbReference type="AlphaFoldDB" id="A0A8J4ALZ4"/>
<proteinExistence type="predicted"/>
<dbReference type="InterPro" id="IPR016039">
    <property type="entry name" value="Thiolase-like"/>
</dbReference>
<evidence type="ECO:0000256" key="1">
    <source>
        <dbReference type="ARBA" id="ARBA00022679"/>
    </source>
</evidence>
<name>A0A8J4ALZ4_9ACTN</name>
<sequence>MSAAPQTRPGMAITGVGLAVPGVDDPADLRTGGWQPTAPAVDPAARLGRRGLRYKDRATQLALCAARDALADALVLTEDGPTVDPESVAVVVSSNLGNLDTVCRVADTIGAEGVSGTSPMDLPNASSNVIASSVAIRFGLRGPNLTVCNGAPSGLDAVRWATRLIAAGRAELAVVVGVETDNEVVRRLLGPGPHFDGAAAVVVEAAGPAAARGIAARAELGRYVRAADLAGCLRELGPEPPETSWCLPDGLADEPLTGAVTRIPDSAAATGVLQCVVAAVRADAGTVRAVAGSRHGAGTAVLELRPAGAVPARTAPAGHTVAAAG</sequence>
<keyword evidence="4" id="KW-1185">Reference proteome</keyword>
<dbReference type="Gene3D" id="3.40.47.10">
    <property type="match status" value="1"/>
</dbReference>
<accession>A0A8J4ALZ4</accession>
<evidence type="ECO:0000313" key="4">
    <source>
        <dbReference type="Proteomes" id="UP000614996"/>
    </source>
</evidence>
<keyword evidence="1" id="KW-0808">Transferase</keyword>
<dbReference type="EMBL" id="BOPO01000150">
    <property type="protein sequence ID" value="GIL31892.1"/>
    <property type="molecule type" value="Genomic_DNA"/>
</dbReference>
<protein>
    <recommendedName>
        <fullName evidence="2">Beta-ketoacyl synthase-like N-terminal domain-containing protein</fullName>
    </recommendedName>
</protein>
<dbReference type="GO" id="GO:0006633">
    <property type="term" value="P:fatty acid biosynthetic process"/>
    <property type="evidence" value="ECO:0007669"/>
    <property type="project" value="TreeGrafter"/>
</dbReference>
<gene>
    <name evidence="3" type="ORF">NUM_71460</name>
</gene>
<dbReference type="SUPFAM" id="SSF53901">
    <property type="entry name" value="Thiolase-like"/>
    <property type="match status" value="1"/>
</dbReference>
<comment type="caution">
    <text evidence="3">The sequence shown here is derived from an EMBL/GenBank/DDBJ whole genome shotgun (WGS) entry which is preliminary data.</text>
</comment>
<evidence type="ECO:0000313" key="3">
    <source>
        <dbReference type="EMBL" id="GIL31892.1"/>
    </source>
</evidence>
<dbReference type="InterPro" id="IPR000794">
    <property type="entry name" value="Beta-ketoacyl_synthase"/>
</dbReference>